<protein>
    <recommendedName>
        <fullName evidence="2">DUF4780 domain-containing protein</fullName>
    </recommendedName>
</protein>
<dbReference type="InterPro" id="IPR031961">
    <property type="entry name" value="DUF4780"/>
</dbReference>
<organism evidence="3 4">
    <name type="scientific">Aedes albopictus</name>
    <name type="common">Asian tiger mosquito</name>
    <name type="synonym">Stegomyia albopicta</name>
    <dbReference type="NCBI Taxonomy" id="7160"/>
    <lineage>
        <taxon>Eukaryota</taxon>
        <taxon>Metazoa</taxon>
        <taxon>Ecdysozoa</taxon>
        <taxon>Arthropoda</taxon>
        <taxon>Hexapoda</taxon>
        <taxon>Insecta</taxon>
        <taxon>Pterygota</taxon>
        <taxon>Neoptera</taxon>
        <taxon>Endopterygota</taxon>
        <taxon>Diptera</taxon>
        <taxon>Nematocera</taxon>
        <taxon>Culicoidea</taxon>
        <taxon>Culicidae</taxon>
        <taxon>Culicinae</taxon>
        <taxon>Aedini</taxon>
        <taxon>Aedes</taxon>
        <taxon>Stegomyia</taxon>
    </lineage>
</organism>
<reference evidence="4" key="1">
    <citation type="journal article" date="2015" name="Proc. Natl. Acad. Sci. U.S.A.">
        <title>Genome sequence of the Asian Tiger mosquito, Aedes albopictus, reveals insights into its biology, genetics, and evolution.</title>
        <authorList>
            <person name="Chen X.G."/>
            <person name="Jiang X."/>
            <person name="Gu J."/>
            <person name="Xu M."/>
            <person name="Wu Y."/>
            <person name="Deng Y."/>
            <person name="Zhang C."/>
            <person name="Bonizzoni M."/>
            <person name="Dermauw W."/>
            <person name="Vontas J."/>
            <person name="Armbruster P."/>
            <person name="Huang X."/>
            <person name="Yang Y."/>
            <person name="Zhang H."/>
            <person name="He W."/>
            <person name="Peng H."/>
            <person name="Liu Y."/>
            <person name="Wu K."/>
            <person name="Chen J."/>
            <person name="Lirakis M."/>
            <person name="Topalis P."/>
            <person name="Van Leeuwen T."/>
            <person name="Hall A.B."/>
            <person name="Jiang X."/>
            <person name="Thorpe C."/>
            <person name="Mueller R.L."/>
            <person name="Sun C."/>
            <person name="Waterhouse R.M."/>
            <person name="Yan G."/>
            <person name="Tu Z.J."/>
            <person name="Fang X."/>
            <person name="James A.A."/>
        </authorList>
    </citation>
    <scope>NUCLEOTIDE SEQUENCE [LARGE SCALE GENOMIC DNA]</scope>
    <source>
        <strain evidence="4">Foshan</strain>
    </source>
</reference>
<dbReference type="RefSeq" id="XP_062700475.1">
    <property type="nucleotide sequence ID" value="XM_062844491.1"/>
</dbReference>
<evidence type="ECO:0000259" key="2">
    <source>
        <dbReference type="Pfam" id="PF16012"/>
    </source>
</evidence>
<feature type="region of interest" description="Disordered" evidence="1">
    <location>
        <begin position="1"/>
        <end position="84"/>
    </location>
</feature>
<reference evidence="3" key="2">
    <citation type="submission" date="2025-05" db="UniProtKB">
        <authorList>
            <consortium name="EnsemblMetazoa"/>
        </authorList>
    </citation>
    <scope>IDENTIFICATION</scope>
    <source>
        <strain evidence="3">Foshan</strain>
    </source>
</reference>
<dbReference type="Proteomes" id="UP000069940">
    <property type="component" value="Unassembled WGS sequence"/>
</dbReference>
<accession>A0ABM1YNE4</accession>
<feature type="compositionally biased region" description="Basic and acidic residues" evidence="1">
    <location>
        <begin position="59"/>
        <end position="74"/>
    </location>
</feature>
<evidence type="ECO:0000256" key="1">
    <source>
        <dbReference type="SAM" id="MobiDB-lite"/>
    </source>
</evidence>
<feature type="region of interest" description="Disordered" evidence="1">
    <location>
        <begin position="461"/>
        <end position="507"/>
    </location>
</feature>
<feature type="region of interest" description="Disordered" evidence="1">
    <location>
        <begin position="109"/>
        <end position="194"/>
    </location>
</feature>
<proteinExistence type="predicted"/>
<dbReference type="EnsemblMetazoa" id="AALFPA23_010713.R15047">
    <property type="protein sequence ID" value="AALFPA23_010713.P15047"/>
    <property type="gene ID" value="AALFPA23_010713"/>
</dbReference>
<feature type="compositionally biased region" description="Polar residues" evidence="1">
    <location>
        <begin position="14"/>
        <end position="33"/>
    </location>
</feature>
<feature type="compositionally biased region" description="Basic and acidic residues" evidence="1">
    <location>
        <begin position="180"/>
        <end position="191"/>
    </location>
</feature>
<evidence type="ECO:0000313" key="3">
    <source>
        <dbReference type="EnsemblMetazoa" id="AALFPA23_010713.P15047"/>
    </source>
</evidence>
<keyword evidence="4" id="KW-1185">Reference proteome</keyword>
<dbReference type="GeneID" id="134284923"/>
<evidence type="ECO:0000313" key="4">
    <source>
        <dbReference type="Proteomes" id="UP000069940"/>
    </source>
</evidence>
<feature type="compositionally biased region" description="Polar residues" evidence="1">
    <location>
        <begin position="492"/>
        <end position="507"/>
    </location>
</feature>
<dbReference type="Pfam" id="PF16012">
    <property type="entry name" value="DUF4780"/>
    <property type="match status" value="1"/>
</dbReference>
<sequence length="507" mass="56562">MASCEENAFDDGLQSESLTDVRTPSPSILNSPKEQMDESDGEDDGVNVTIRPLRPPLHTAEDEINRDTESKSKVGGDAGKVKRRTLCGAARRRLQKLMNNGMDYNAAREQAKLPLASTPKRVRNSDLDRTNSSEGKPASKKLCDGQISEEEHANDMLTESPSQQVNEKVVNNSKAPRNVGKNERDPKDPKLPHISRTMHGQGREALPAPTYSDIANRVRLGIMPKNYPVIELSTNQQEVVQEALLLKVVQQRREQFKPKFACCRFRPGYLVLTCQGKETANWVKDKFTSLVLWEGADLVVVDEDKIPRPEVLIAFFPWSAKYSNDMILSLIESQTEDMFADTWRVLYRRVKGEHLELSFTVDDSSLRKLSANKFVLHYRYGQIQITKKRPAQPIDKRIVPVIPTVAPDEKAMDCELVLEGHNIPGTSRAENYSFVHSGSSGKDVDTAGAIGLDSQGQQNALGYKNLRADDLGSQGQNKAHDANKSKARKPSGATTESSIQNRLQQRD</sequence>
<feature type="compositionally biased region" description="Polar residues" evidence="1">
    <location>
        <begin position="157"/>
        <end position="175"/>
    </location>
</feature>
<name>A0ABM1YNE4_AEDAL</name>
<feature type="domain" description="DUF4780" evidence="2">
    <location>
        <begin position="215"/>
        <end position="385"/>
    </location>
</feature>